<dbReference type="EMBL" id="ML119146">
    <property type="protein sequence ID" value="RPB10018.1"/>
    <property type="molecule type" value="Genomic_DNA"/>
</dbReference>
<dbReference type="InterPro" id="IPR011058">
    <property type="entry name" value="Cyanovirin-N"/>
</dbReference>
<evidence type="ECO:0000259" key="2">
    <source>
        <dbReference type="SMART" id="SM01111"/>
    </source>
</evidence>
<feature type="coiled-coil region" evidence="1">
    <location>
        <begin position="264"/>
        <end position="298"/>
    </location>
</feature>
<dbReference type="SUPFAM" id="SSF51322">
    <property type="entry name" value="Cyanovirin-N"/>
    <property type="match status" value="1"/>
</dbReference>
<feature type="coiled-coil region" evidence="1">
    <location>
        <begin position="343"/>
        <end position="370"/>
    </location>
</feature>
<gene>
    <name evidence="3" type="ORF">P167DRAFT_537950</name>
</gene>
<dbReference type="Pfam" id="PF08881">
    <property type="entry name" value="CVNH"/>
    <property type="match status" value="1"/>
</dbReference>
<keyword evidence="4" id="KW-1185">Reference proteome</keyword>
<accession>A0A3N4KKS0</accession>
<reference evidence="3 4" key="1">
    <citation type="journal article" date="2018" name="Nat. Ecol. Evol.">
        <title>Pezizomycetes genomes reveal the molecular basis of ectomycorrhizal truffle lifestyle.</title>
        <authorList>
            <person name="Murat C."/>
            <person name="Payen T."/>
            <person name="Noel B."/>
            <person name="Kuo A."/>
            <person name="Morin E."/>
            <person name="Chen J."/>
            <person name="Kohler A."/>
            <person name="Krizsan K."/>
            <person name="Balestrini R."/>
            <person name="Da Silva C."/>
            <person name="Montanini B."/>
            <person name="Hainaut M."/>
            <person name="Levati E."/>
            <person name="Barry K.W."/>
            <person name="Belfiori B."/>
            <person name="Cichocki N."/>
            <person name="Clum A."/>
            <person name="Dockter R.B."/>
            <person name="Fauchery L."/>
            <person name="Guy J."/>
            <person name="Iotti M."/>
            <person name="Le Tacon F."/>
            <person name="Lindquist E.A."/>
            <person name="Lipzen A."/>
            <person name="Malagnac F."/>
            <person name="Mello A."/>
            <person name="Molinier V."/>
            <person name="Miyauchi S."/>
            <person name="Poulain J."/>
            <person name="Riccioni C."/>
            <person name="Rubini A."/>
            <person name="Sitrit Y."/>
            <person name="Splivallo R."/>
            <person name="Traeger S."/>
            <person name="Wang M."/>
            <person name="Zifcakova L."/>
            <person name="Wipf D."/>
            <person name="Zambonelli A."/>
            <person name="Paolocci F."/>
            <person name="Nowrousian M."/>
            <person name="Ottonello S."/>
            <person name="Baldrian P."/>
            <person name="Spatafora J.W."/>
            <person name="Henrissat B."/>
            <person name="Nagy L.G."/>
            <person name="Aury J.M."/>
            <person name="Wincker P."/>
            <person name="Grigoriev I.V."/>
            <person name="Bonfante P."/>
            <person name="Martin F.M."/>
        </authorList>
    </citation>
    <scope>NUCLEOTIDE SEQUENCE [LARGE SCALE GENOMIC DNA]</scope>
    <source>
        <strain evidence="3 4">CCBAS932</strain>
    </source>
</reference>
<dbReference type="SMART" id="SM01111">
    <property type="entry name" value="CVNH"/>
    <property type="match status" value="1"/>
</dbReference>
<dbReference type="InParanoid" id="A0A3N4KKS0"/>
<dbReference type="Gene3D" id="2.30.60.10">
    <property type="entry name" value="Cyanovirin-N"/>
    <property type="match status" value="1"/>
</dbReference>
<evidence type="ECO:0000256" key="1">
    <source>
        <dbReference type="SAM" id="Coils"/>
    </source>
</evidence>
<organism evidence="3 4">
    <name type="scientific">Morchella conica CCBAS932</name>
    <dbReference type="NCBI Taxonomy" id="1392247"/>
    <lineage>
        <taxon>Eukaryota</taxon>
        <taxon>Fungi</taxon>
        <taxon>Dikarya</taxon>
        <taxon>Ascomycota</taxon>
        <taxon>Pezizomycotina</taxon>
        <taxon>Pezizomycetes</taxon>
        <taxon>Pezizales</taxon>
        <taxon>Morchellaceae</taxon>
        <taxon>Morchella</taxon>
    </lineage>
</organism>
<protein>
    <submittedName>
        <fullName evidence="3">CNVH-domain-containing protein</fullName>
    </submittedName>
</protein>
<dbReference type="OrthoDB" id="2441380at2759"/>
<proteinExistence type="predicted"/>
<feature type="domain" description="Cyanovirin-N" evidence="2">
    <location>
        <begin position="5"/>
        <end position="127"/>
    </location>
</feature>
<dbReference type="Proteomes" id="UP000277580">
    <property type="component" value="Unassembled WGS sequence"/>
</dbReference>
<dbReference type="InterPro" id="IPR036673">
    <property type="entry name" value="Cyanovirin-N_sf"/>
</dbReference>
<sequence length="502" mass="55063">MDCKTYQQTSVYINLSSRQELSALCRTCNGDWVRSTIDLNGVLGNSDGIAFPAHSRRPSAASNKTLVNAGTFDWTSMNFGASAKNVELQDGKVLSANLQRKDGTWTDKPVCVNLTEHIQNHNGTLCRGEREESESTISPDVREKLQAVAGLITSQQSAMDNAAFELDYLVTSNQRLVLQELEVAFLRLGKLAGCIRGEFDEEVKDGGVPKSNPDAVLRPMIRSFENVATRTEKALGLVEKIYQLANQHQMSGLPSLQRDVSSLRAEITTEVDGVQTTLSELQEKIKESAAAVEASQALFKEAQATKEKAKSMETLIKLSGWVLLPIGIGMNIATVDGPFWDAVKSNEAKIKELEEDAAKQQAELTTLTQKEADYHATLHAHDHLATQLDTLTVNIVAISSRAESVRETIAATKGLMDALTEMARDLEDKGAMTDYQVSKKEYAAHIVCLLDMALPYFSAVGEVEKILVELEEGDDEKGSVKEDLKNEMAVVRGKLELVRLCV</sequence>
<evidence type="ECO:0000313" key="3">
    <source>
        <dbReference type="EMBL" id="RPB10018.1"/>
    </source>
</evidence>
<keyword evidence="1" id="KW-0175">Coiled coil</keyword>
<evidence type="ECO:0000313" key="4">
    <source>
        <dbReference type="Proteomes" id="UP000277580"/>
    </source>
</evidence>
<dbReference type="AlphaFoldDB" id="A0A3N4KKS0"/>
<dbReference type="STRING" id="1392247.A0A3N4KKS0"/>
<dbReference type="Gene3D" id="1.20.1170.10">
    <property type="match status" value="1"/>
</dbReference>
<dbReference type="SUPFAM" id="SSF58100">
    <property type="entry name" value="Bacterial hemolysins"/>
    <property type="match status" value="1"/>
</dbReference>
<name>A0A3N4KKS0_9PEZI</name>